<evidence type="ECO:0000313" key="1">
    <source>
        <dbReference type="EMBL" id="KAG0274455.1"/>
    </source>
</evidence>
<reference evidence="1" key="1">
    <citation type="journal article" date="2020" name="Fungal Divers.">
        <title>Resolving the Mortierellaceae phylogeny through synthesis of multi-gene phylogenetics and phylogenomics.</title>
        <authorList>
            <person name="Vandepol N."/>
            <person name="Liber J."/>
            <person name="Desiro A."/>
            <person name="Na H."/>
            <person name="Kennedy M."/>
            <person name="Barry K."/>
            <person name="Grigoriev I.V."/>
            <person name="Miller A.N."/>
            <person name="O'Donnell K."/>
            <person name="Stajich J.E."/>
            <person name="Bonito G."/>
        </authorList>
    </citation>
    <scope>NUCLEOTIDE SEQUENCE</scope>
    <source>
        <strain evidence="1">NRRL 28262</strain>
    </source>
</reference>
<evidence type="ECO:0000313" key="2">
    <source>
        <dbReference type="Proteomes" id="UP001194580"/>
    </source>
</evidence>
<proteinExistence type="predicted"/>
<protein>
    <submittedName>
        <fullName evidence="1">Uncharacterized protein</fullName>
    </submittedName>
</protein>
<dbReference type="EMBL" id="JAAAIL010000601">
    <property type="protein sequence ID" value="KAG0274455.1"/>
    <property type="molecule type" value="Genomic_DNA"/>
</dbReference>
<gene>
    <name evidence="1" type="ORF">BGZ95_009786</name>
</gene>
<dbReference type="Proteomes" id="UP001194580">
    <property type="component" value="Unassembled WGS sequence"/>
</dbReference>
<organism evidence="1 2">
    <name type="scientific">Linnemannia exigua</name>
    <dbReference type="NCBI Taxonomy" id="604196"/>
    <lineage>
        <taxon>Eukaryota</taxon>
        <taxon>Fungi</taxon>
        <taxon>Fungi incertae sedis</taxon>
        <taxon>Mucoromycota</taxon>
        <taxon>Mortierellomycotina</taxon>
        <taxon>Mortierellomycetes</taxon>
        <taxon>Mortierellales</taxon>
        <taxon>Mortierellaceae</taxon>
        <taxon>Linnemannia</taxon>
    </lineage>
</organism>
<dbReference type="AlphaFoldDB" id="A0AAD4DC76"/>
<accession>A0AAD4DC76</accession>
<name>A0AAD4DC76_9FUNG</name>
<keyword evidence="2" id="KW-1185">Reference proteome</keyword>
<comment type="caution">
    <text evidence="1">The sequence shown here is derived from an EMBL/GenBank/DDBJ whole genome shotgun (WGS) entry which is preliminary data.</text>
</comment>
<sequence length="224" mass="25458">MASEMCCISKIYSVPSSDDGQRMQICTVKINIRSFEGLKTPSITVNVTKDIDDDSVENWCFSRGHGDDAGNQMYSPGPLCIEVSPVDPEDGSGVDWFPALKMNVNRCDMAEYDLTEDEAVMMWNCKGHFYTFISDKEGKSFEIERDDRAFDLEPCTIGSEKPCIARDDDMKCEWDTIRKLAEYKALKAIEDAEKEQEEYAKLESVWHLDLPRGWSDDARVVGMK</sequence>